<evidence type="ECO:0000313" key="1">
    <source>
        <dbReference type="EMBL" id="GIZ46824.1"/>
    </source>
</evidence>
<dbReference type="AlphaFoldDB" id="A0A9P3CLR7"/>
<dbReference type="InterPro" id="IPR032157">
    <property type="entry name" value="PAC4"/>
</dbReference>
<evidence type="ECO:0000313" key="2">
    <source>
        <dbReference type="Proteomes" id="UP000825890"/>
    </source>
</evidence>
<dbReference type="OrthoDB" id="5407417at2759"/>
<dbReference type="Gene3D" id="3.30.230.100">
    <property type="match status" value="1"/>
</dbReference>
<gene>
    <name evidence="1" type="ORF">CKM354_000993300</name>
</gene>
<organism evidence="1 2">
    <name type="scientific">Cercospora kikuchii</name>
    <dbReference type="NCBI Taxonomy" id="84275"/>
    <lineage>
        <taxon>Eukaryota</taxon>
        <taxon>Fungi</taxon>
        <taxon>Dikarya</taxon>
        <taxon>Ascomycota</taxon>
        <taxon>Pezizomycotina</taxon>
        <taxon>Dothideomycetes</taxon>
        <taxon>Dothideomycetidae</taxon>
        <taxon>Mycosphaerellales</taxon>
        <taxon>Mycosphaerellaceae</taxon>
        <taxon>Cercospora</taxon>
    </lineage>
</organism>
<comment type="caution">
    <text evidence="1">The sequence shown here is derived from an EMBL/GenBank/DDBJ whole genome shotgun (WGS) entry which is preliminary data.</text>
</comment>
<dbReference type="Pfam" id="PF16093">
    <property type="entry name" value="PAC4"/>
    <property type="match status" value="1"/>
</dbReference>
<sequence length="142" mass="15472">MAISTETQATVNGTHTDSKPLELAIDLPRSPGLKLNLHLTILANSILLFLTSTDSDALPNSAVQMGSFVYALPDRYNPSQPMSTALYTAPSSLDFTTRMAKVLTRKLAKPCYSNVAEEVMESETKGFVITRYRPGTSCRDLA</sequence>
<dbReference type="EMBL" id="BOLY01000006">
    <property type="protein sequence ID" value="GIZ46824.1"/>
    <property type="molecule type" value="Genomic_DNA"/>
</dbReference>
<name>A0A9P3CLR7_9PEZI</name>
<accession>A0A9P3CLR7</accession>
<dbReference type="RefSeq" id="XP_044661311.1">
    <property type="nucleotide sequence ID" value="XM_044805376.1"/>
</dbReference>
<dbReference type="Proteomes" id="UP000825890">
    <property type="component" value="Unassembled WGS sequence"/>
</dbReference>
<dbReference type="GeneID" id="68295508"/>
<protein>
    <submittedName>
        <fullName evidence="1">Uncharacterized protein</fullName>
    </submittedName>
</protein>
<proteinExistence type="predicted"/>
<reference evidence="1 2" key="1">
    <citation type="submission" date="2021-01" db="EMBL/GenBank/DDBJ databases">
        <title>Cercospora kikuchii MAFF 305040 whole genome shotgun sequence.</title>
        <authorList>
            <person name="Kashiwa T."/>
            <person name="Suzuki T."/>
        </authorList>
    </citation>
    <scope>NUCLEOTIDE SEQUENCE [LARGE SCALE GENOMIC DNA]</scope>
    <source>
        <strain evidence="1 2">MAFF 305040</strain>
    </source>
</reference>
<dbReference type="GO" id="GO:0043248">
    <property type="term" value="P:proteasome assembly"/>
    <property type="evidence" value="ECO:0007669"/>
    <property type="project" value="InterPro"/>
</dbReference>
<keyword evidence="2" id="KW-1185">Reference proteome</keyword>